<dbReference type="SUPFAM" id="SSF101148">
    <property type="entry name" value="Plant invertase/pectin methylesterase inhibitor"/>
    <property type="match status" value="1"/>
</dbReference>
<dbReference type="GO" id="GO:0004857">
    <property type="term" value="F:enzyme inhibitor activity"/>
    <property type="evidence" value="ECO:0007669"/>
    <property type="project" value="InterPro"/>
</dbReference>
<dbReference type="Pfam" id="PF04043">
    <property type="entry name" value="PMEI"/>
    <property type="match status" value="1"/>
</dbReference>
<evidence type="ECO:0000256" key="1">
    <source>
        <dbReference type="ARBA" id="ARBA00022729"/>
    </source>
</evidence>
<dbReference type="OrthoDB" id="770764at2759"/>
<accession>A0A1S2XAM9</accession>
<keyword evidence="7" id="KW-1185">Reference proteome</keyword>
<dbReference type="InterPro" id="IPR035513">
    <property type="entry name" value="Invertase/methylesterase_inhib"/>
</dbReference>
<evidence type="ECO:0000256" key="4">
    <source>
        <dbReference type="SAM" id="MobiDB-lite"/>
    </source>
</evidence>
<proteinExistence type="inferred from homology"/>
<organism evidence="7 8">
    <name type="scientific">Cicer arietinum</name>
    <name type="common">Chickpea</name>
    <name type="synonym">Garbanzo</name>
    <dbReference type="NCBI Taxonomy" id="3827"/>
    <lineage>
        <taxon>Eukaryota</taxon>
        <taxon>Viridiplantae</taxon>
        <taxon>Streptophyta</taxon>
        <taxon>Embryophyta</taxon>
        <taxon>Tracheophyta</taxon>
        <taxon>Spermatophyta</taxon>
        <taxon>Magnoliopsida</taxon>
        <taxon>eudicotyledons</taxon>
        <taxon>Gunneridae</taxon>
        <taxon>Pentapetalae</taxon>
        <taxon>rosids</taxon>
        <taxon>fabids</taxon>
        <taxon>Fabales</taxon>
        <taxon>Fabaceae</taxon>
        <taxon>Papilionoideae</taxon>
        <taxon>50 kb inversion clade</taxon>
        <taxon>NPAAA clade</taxon>
        <taxon>Hologalegina</taxon>
        <taxon>IRL clade</taxon>
        <taxon>Cicereae</taxon>
        <taxon>Cicer</taxon>
    </lineage>
</organism>
<dbReference type="CDD" id="cd15800">
    <property type="entry name" value="PMEI-like_2"/>
    <property type="match status" value="1"/>
</dbReference>
<feature type="chain" id="PRO_5010327889" evidence="5">
    <location>
        <begin position="23"/>
        <end position="211"/>
    </location>
</feature>
<keyword evidence="1 5" id="KW-0732">Signal</keyword>
<comment type="similarity">
    <text evidence="3">Belongs to the PMEI family.</text>
</comment>
<dbReference type="InterPro" id="IPR006501">
    <property type="entry name" value="Pectinesterase_inhib_dom"/>
</dbReference>
<dbReference type="GeneID" id="101506341"/>
<name>A0A1S2XAM9_CICAR</name>
<dbReference type="eggNOG" id="ENOG502S99C">
    <property type="taxonomic scope" value="Eukaryota"/>
</dbReference>
<evidence type="ECO:0000256" key="5">
    <source>
        <dbReference type="SAM" id="SignalP"/>
    </source>
</evidence>
<dbReference type="PaxDb" id="3827-XP_004486400.1"/>
<dbReference type="SMART" id="SM00856">
    <property type="entry name" value="PMEI"/>
    <property type="match status" value="1"/>
</dbReference>
<dbReference type="FunFam" id="1.20.140.40:FF:000003">
    <property type="entry name" value="Invertase/pectin methylesterase inhibitor family protein"/>
    <property type="match status" value="1"/>
</dbReference>
<dbReference type="PANTHER" id="PTHR36710:SF21">
    <property type="entry name" value="PECTINESTERASE INHIBITOR DOMAIN-CONTAINING PROTEIN"/>
    <property type="match status" value="1"/>
</dbReference>
<keyword evidence="2" id="KW-1015">Disulfide bond</keyword>
<protein>
    <submittedName>
        <fullName evidence="8">Uncharacterized protein LOC101506341</fullName>
    </submittedName>
</protein>
<feature type="compositionally biased region" description="Polar residues" evidence="4">
    <location>
        <begin position="200"/>
        <end position="211"/>
    </location>
</feature>
<evidence type="ECO:0000256" key="3">
    <source>
        <dbReference type="ARBA" id="ARBA00038471"/>
    </source>
</evidence>
<gene>
    <name evidence="8" type="primary">LOC101506341</name>
</gene>
<dbReference type="AlphaFoldDB" id="A0A1S2XAM9"/>
<dbReference type="Gene3D" id="1.20.140.40">
    <property type="entry name" value="Invertase/pectin methylesterase inhibitor family protein"/>
    <property type="match status" value="1"/>
</dbReference>
<dbReference type="SMR" id="A0A1S2XAM9"/>
<feature type="region of interest" description="Disordered" evidence="4">
    <location>
        <begin position="188"/>
        <end position="211"/>
    </location>
</feature>
<dbReference type="Proteomes" id="UP000087171">
    <property type="component" value="Chromosome Ca1"/>
</dbReference>
<dbReference type="InterPro" id="IPR052421">
    <property type="entry name" value="PCW_Enzyme_Inhibitor"/>
</dbReference>
<evidence type="ECO:0000313" key="7">
    <source>
        <dbReference type="Proteomes" id="UP000087171"/>
    </source>
</evidence>
<reference evidence="8" key="2">
    <citation type="submission" date="2025-08" db="UniProtKB">
        <authorList>
            <consortium name="RefSeq"/>
        </authorList>
    </citation>
    <scope>IDENTIFICATION</scope>
    <source>
        <tissue evidence="8">Etiolated seedlings</tissue>
    </source>
</reference>
<dbReference type="NCBIfam" id="TIGR01614">
    <property type="entry name" value="PME_inhib"/>
    <property type="match status" value="1"/>
</dbReference>
<evidence type="ECO:0000313" key="8">
    <source>
        <dbReference type="RefSeq" id="XP_004486400.1"/>
    </source>
</evidence>
<sequence>MDFTTKTIFFITLSSLLFVGNAIPSSRDIHVVRHNLQSNLLEFCKKTTNPTLCQQTIQPSYTNNVFDPYKALGVEIEATLNQTKKIIGIISELREKQETSKSLKDSLDICKDQYNSILGSIKETKDAIANRDVRTIKFKFSAVLSYQASCKDAFEGMEKEFAFAKDSDVEYQLGGNCLDIIADLEKSEPKNEDPLPQSPPSASSNVIGTIS</sequence>
<reference evidence="7" key="1">
    <citation type="journal article" date="2013" name="Nat. Biotechnol.">
        <title>Draft genome sequence of chickpea (Cicer arietinum) provides a resource for trait improvement.</title>
        <authorList>
            <person name="Varshney R.K."/>
            <person name="Song C."/>
            <person name="Saxena R.K."/>
            <person name="Azam S."/>
            <person name="Yu S."/>
            <person name="Sharpe A.G."/>
            <person name="Cannon S."/>
            <person name="Baek J."/>
            <person name="Rosen B.D."/>
            <person name="Tar'an B."/>
            <person name="Millan T."/>
            <person name="Zhang X."/>
            <person name="Ramsay L.D."/>
            <person name="Iwata A."/>
            <person name="Wang Y."/>
            <person name="Nelson W."/>
            <person name="Farmer A.D."/>
            <person name="Gaur P.M."/>
            <person name="Soderlund C."/>
            <person name="Penmetsa R.V."/>
            <person name="Xu C."/>
            <person name="Bharti A.K."/>
            <person name="He W."/>
            <person name="Winter P."/>
            <person name="Zhao S."/>
            <person name="Hane J.K."/>
            <person name="Carrasquilla-Garcia N."/>
            <person name="Condie J.A."/>
            <person name="Upadhyaya H.D."/>
            <person name="Luo M.C."/>
            <person name="Thudi M."/>
            <person name="Gowda C.L."/>
            <person name="Singh N.P."/>
            <person name="Lichtenzveig J."/>
            <person name="Gali K.K."/>
            <person name="Rubio J."/>
            <person name="Nadarajan N."/>
            <person name="Dolezel J."/>
            <person name="Bansal K.C."/>
            <person name="Xu X."/>
            <person name="Edwards D."/>
            <person name="Zhang G."/>
            <person name="Kahl G."/>
            <person name="Gil J."/>
            <person name="Singh K.B."/>
            <person name="Datta S.K."/>
            <person name="Jackson S.A."/>
            <person name="Wang J."/>
            <person name="Cook D.R."/>
        </authorList>
    </citation>
    <scope>NUCLEOTIDE SEQUENCE [LARGE SCALE GENOMIC DNA]</scope>
    <source>
        <strain evidence="7">cv. CDC Frontier</strain>
    </source>
</reference>
<dbReference type="RefSeq" id="XP_004486400.1">
    <property type="nucleotide sequence ID" value="XM_004486343.3"/>
</dbReference>
<feature type="domain" description="Pectinesterase inhibitor" evidence="6">
    <location>
        <begin position="35"/>
        <end position="180"/>
    </location>
</feature>
<dbReference type="KEGG" id="cam:101506341"/>
<evidence type="ECO:0000259" key="6">
    <source>
        <dbReference type="SMART" id="SM00856"/>
    </source>
</evidence>
<evidence type="ECO:0000256" key="2">
    <source>
        <dbReference type="ARBA" id="ARBA00023157"/>
    </source>
</evidence>
<dbReference type="PANTHER" id="PTHR36710">
    <property type="entry name" value="PECTINESTERASE INHIBITOR-LIKE"/>
    <property type="match status" value="1"/>
</dbReference>
<feature type="signal peptide" evidence="5">
    <location>
        <begin position="1"/>
        <end position="22"/>
    </location>
</feature>